<protein>
    <submittedName>
        <fullName evidence="1">Uncharacterized protein</fullName>
    </submittedName>
</protein>
<sequence>MSLVALPNNASSYKPCSAAVMKPSILRISSTVGLLAWCKQLRSVSPPTSRQMVGSSPPLTAGRQQLLEVFLG</sequence>
<reference evidence="1 2" key="1">
    <citation type="journal article" date="2023" name="Genes (Basel)">
        <title>Chromosome-Level Genome Assembly and Circadian Gene Repertoire of the Patagonia Blennie Eleginops maclovinus-The Closest Ancestral Proxy of Antarctic Cryonotothenioids.</title>
        <authorList>
            <person name="Cheng C.C."/>
            <person name="Rivera-Colon A.G."/>
            <person name="Minhas B.F."/>
            <person name="Wilson L."/>
            <person name="Rayamajhi N."/>
            <person name="Vargas-Chacoff L."/>
            <person name="Catchen J.M."/>
        </authorList>
    </citation>
    <scope>NUCLEOTIDE SEQUENCE [LARGE SCALE GENOMIC DNA]</scope>
    <source>
        <strain evidence="1">JMC-PN-2008</strain>
    </source>
</reference>
<evidence type="ECO:0000313" key="2">
    <source>
        <dbReference type="Proteomes" id="UP001346869"/>
    </source>
</evidence>
<evidence type="ECO:0000313" key="1">
    <source>
        <dbReference type="EMBL" id="KAK5869306.1"/>
    </source>
</evidence>
<comment type="caution">
    <text evidence="1">The sequence shown here is derived from an EMBL/GenBank/DDBJ whole genome shotgun (WGS) entry which is preliminary data.</text>
</comment>
<proteinExistence type="predicted"/>
<organism evidence="1 2">
    <name type="scientific">Eleginops maclovinus</name>
    <name type="common">Patagonian blennie</name>
    <name type="synonym">Eleginus maclovinus</name>
    <dbReference type="NCBI Taxonomy" id="56733"/>
    <lineage>
        <taxon>Eukaryota</taxon>
        <taxon>Metazoa</taxon>
        <taxon>Chordata</taxon>
        <taxon>Craniata</taxon>
        <taxon>Vertebrata</taxon>
        <taxon>Euteleostomi</taxon>
        <taxon>Actinopterygii</taxon>
        <taxon>Neopterygii</taxon>
        <taxon>Teleostei</taxon>
        <taxon>Neoteleostei</taxon>
        <taxon>Acanthomorphata</taxon>
        <taxon>Eupercaria</taxon>
        <taxon>Perciformes</taxon>
        <taxon>Notothenioidei</taxon>
        <taxon>Eleginopidae</taxon>
        <taxon>Eleginops</taxon>
    </lineage>
</organism>
<keyword evidence="2" id="KW-1185">Reference proteome</keyword>
<gene>
    <name evidence="1" type="ORF">PBY51_024034</name>
</gene>
<dbReference type="AlphaFoldDB" id="A0AAN8ANL2"/>
<accession>A0AAN8ANL2</accession>
<dbReference type="EMBL" id="JAUZQC010000006">
    <property type="protein sequence ID" value="KAK5869306.1"/>
    <property type="molecule type" value="Genomic_DNA"/>
</dbReference>
<dbReference type="Proteomes" id="UP001346869">
    <property type="component" value="Unassembled WGS sequence"/>
</dbReference>
<reference evidence="1 2" key="2">
    <citation type="journal article" date="2023" name="Mol. Biol. Evol.">
        <title>Genomics of Secondarily Temperate Adaptation in the Only Non-Antarctic Icefish.</title>
        <authorList>
            <person name="Rivera-Colon A.G."/>
            <person name="Rayamajhi N."/>
            <person name="Minhas B.F."/>
            <person name="Madrigal G."/>
            <person name="Bilyk K.T."/>
            <person name="Yoon V."/>
            <person name="Hune M."/>
            <person name="Gregory S."/>
            <person name="Cheng C.H.C."/>
            <person name="Catchen J.M."/>
        </authorList>
    </citation>
    <scope>NUCLEOTIDE SEQUENCE [LARGE SCALE GENOMIC DNA]</scope>
    <source>
        <strain evidence="1">JMC-PN-2008</strain>
    </source>
</reference>
<name>A0AAN8ANL2_ELEMC</name>